<keyword evidence="4" id="KW-1185">Reference proteome</keyword>
<protein>
    <submittedName>
        <fullName evidence="3">DUF4136 domain-containing protein</fullName>
    </submittedName>
</protein>
<feature type="chain" id="PRO_5046542715" evidence="1">
    <location>
        <begin position="27"/>
        <end position="206"/>
    </location>
</feature>
<dbReference type="PROSITE" id="PS51257">
    <property type="entry name" value="PROKAR_LIPOPROTEIN"/>
    <property type="match status" value="1"/>
</dbReference>
<comment type="caution">
    <text evidence="3">The sequence shown here is derived from an EMBL/GenBank/DDBJ whole genome shotgun (WGS) entry which is preliminary data.</text>
</comment>
<evidence type="ECO:0000313" key="3">
    <source>
        <dbReference type="EMBL" id="MBL0426407.1"/>
    </source>
</evidence>
<proteinExistence type="predicted"/>
<dbReference type="EMBL" id="JAEQND010000008">
    <property type="protein sequence ID" value="MBL0426407.1"/>
    <property type="molecule type" value="Genomic_DNA"/>
</dbReference>
<name>A0ABS1JQ80_9BURK</name>
<dbReference type="InterPro" id="IPR025411">
    <property type="entry name" value="DUF4136"/>
</dbReference>
<evidence type="ECO:0000259" key="2">
    <source>
        <dbReference type="Pfam" id="PF13590"/>
    </source>
</evidence>
<evidence type="ECO:0000256" key="1">
    <source>
        <dbReference type="SAM" id="SignalP"/>
    </source>
</evidence>
<feature type="signal peptide" evidence="1">
    <location>
        <begin position="1"/>
        <end position="26"/>
    </location>
</feature>
<organism evidence="3 4">
    <name type="scientific">Ramlibacter alkalitolerans</name>
    <dbReference type="NCBI Taxonomy" id="2039631"/>
    <lineage>
        <taxon>Bacteria</taxon>
        <taxon>Pseudomonadati</taxon>
        <taxon>Pseudomonadota</taxon>
        <taxon>Betaproteobacteria</taxon>
        <taxon>Burkholderiales</taxon>
        <taxon>Comamonadaceae</taxon>
        <taxon>Ramlibacter</taxon>
    </lineage>
</organism>
<feature type="domain" description="DUF4136" evidence="2">
    <location>
        <begin position="35"/>
        <end position="188"/>
    </location>
</feature>
<evidence type="ECO:0000313" key="4">
    <source>
        <dbReference type="Proteomes" id="UP000622707"/>
    </source>
</evidence>
<dbReference type="Proteomes" id="UP000622707">
    <property type="component" value="Unassembled WGS sequence"/>
</dbReference>
<dbReference type="Gene3D" id="3.30.160.670">
    <property type="match status" value="1"/>
</dbReference>
<sequence>MSSLKRFLHFGLLAASALLLSGCASTYLLDNQVQSFSQLAAMPAPATYRFERSLSQQVDPAQQALEALADPALYKAGFRRDDAAPRYSVQVGARTERRLSPYADPYWGPWGWGGGWGLGFGGRHFGLGLGGPWPNTDSYWFHREVTVLVRELASNRVVYETHAINDGPWLDNRSVLPAMFEAALQGFPNPPQGPRRVDIQVGAAAN</sequence>
<dbReference type="Pfam" id="PF13590">
    <property type="entry name" value="DUF4136"/>
    <property type="match status" value="1"/>
</dbReference>
<accession>A0ABS1JQ80</accession>
<keyword evidence="1" id="KW-0732">Signal</keyword>
<reference evidence="3 4" key="1">
    <citation type="journal article" date="2017" name="Int. J. Syst. Evol. Microbiol.">
        <title>Ramlibacter alkalitolerans sp. nov., alkali-tolerant bacterium isolated from soil of ginseng.</title>
        <authorList>
            <person name="Lee D.H."/>
            <person name="Cha C.J."/>
        </authorList>
    </citation>
    <scope>NUCLEOTIDE SEQUENCE [LARGE SCALE GENOMIC DNA]</scope>
    <source>
        <strain evidence="3 4">KACC 19305</strain>
    </source>
</reference>
<gene>
    <name evidence="3" type="ORF">JI746_14940</name>
</gene>